<dbReference type="Proteomes" id="UP000198341">
    <property type="component" value="Chromosome 6"/>
</dbReference>
<evidence type="ECO:0000313" key="2">
    <source>
        <dbReference type="EMBL" id="CCO17428.1"/>
    </source>
</evidence>
<dbReference type="GeneID" id="19015003"/>
<dbReference type="EMBL" id="FO082273">
    <property type="protein sequence ID" value="CCO17428.1"/>
    <property type="molecule type" value="Genomic_DNA"/>
</dbReference>
<dbReference type="Pfam" id="PF09366">
    <property type="entry name" value="DUF1997"/>
    <property type="match status" value="1"/>
</dbReference>
<feature type="compositionally biased region" description="Low complexity" evidence="1">
    <location>
        <begin position="111"/>
        <end position="123"/>
    </location>
</feature>
<dbReference type="AlphaFoldDB" id="K8F785"/>
<gene>
    <name evidence="2" type="ORF">Bathy06g00230</name>
</gene>
<organism evidence="2 3">
    <name type="scientific">Bathycoccus prasinos</name>
    <dbReference type="NCBI Taxonomy" id="41875"/>
    <lineage>
        <taxon>Eukaryota</taxon>
        <taxon>Viridiplantae</taxon>
        <taxon>Chlorophyta</taxon>
        <taxon>Mamiellophyceae</taxon>
        <taxon>Mamiellales</taxon>
        <taxon>Bathycoccaceae</taxon>
        <taxon>Bathycoccus</taxon>
    </lineage>
</organism>
<feature type="region of interest" description="Disordered" evidence="1">
    <location>
        <begin position="1"/>
        <end position="77"/>
    </location>
</feature>
<dbReference type="PANTHER" id="PTHR34131:SF3">
    <property type="entry name" value="(RAP ANNOTATION RELEASE2) GALACTOSE-BINDING LIKE DOMAIN CONTAINING PROTEIN"/>
    <property type="match status" value="1"/>
</dbReference>
<evidence type="ECO:0000313" key="3">
    <source>
        <dbReference type="Proteomes" id="UP000198341"/>
    </source>
</evidence>
<dbReference type="KEGG" id="bpg:Bathy06g00230"/>
<feature type="compositionally biased region" description="Polar residues" evidence="1">
    <location>
        <begin position="47"/>
        <end position="58"/>
    </location>
</feature>
<evidence type="ECO:0000256" key="1">
    <source>
        <dbReference type="SAM" id="MobiDB-lite"/>
    </source>
</evidence>
<dbReference type="PANTHER" id="PTHR34131">
    <property type="entry name" value="(RAP ANNOTATION RELEASE2) GALACTOSE-BINDING LIKE DOMAIN CONTAINING PROTEIN"/>
    <property type="match status" value="1"/>
</dbReference>
<feature type="region of interest" description="Disordered" evidence="1">
    <location>
        <begin position="323"/>
        <end position="343"/>
    </location>
</feature>
<sequence length="435" mass="49037">MRCQTGGIGDACARTDPLRNAQSNHPFTIIRASSSSSKSSSKIISKHQQQQHFPSSRGRSFRNGTDNNNNNSTDDIRTRMCSLRRHSYCRRNRVVVSSSSSSLANEQPPGSRSSSSKNVFNSNEAGKEWNTNLRATCEAIVKVNEADDVTPELSLASYMRLPVEQYVDVPLPLGAKMTKYFDETIREDEGFFELAIPGLKFFTLEVKPVVRVKVSVLTTDNEQRFVWSGKTKANDVKAEEEEKRRKKMNKMYRPEREDADMRGPCVLIEVASCRLEGKEVESLGINEMFVNRGSTAFRWKSRGDESWDYGDLLHYGIGSAEHADADDVSSSKKEGEEEAEEEENKYAYIEGWTEIGVGVDPPGPFKKFPRSVTQSVGDAVLGFTLREIEKAFLRGLARDYERWCSDADYRHQRATAFENVGAWTEKEEVIDLAAK</sequence>
<name>K8F785_9CHLO</name>
<feature type="compositionally biased region" description="Basic and acidic residues" evidence="1">
    <location>
        <begin position="323"/>
        <end position="335"/>
    </location>
</feature>
<reference evidence="2 3" key="1">
    <citation type="submission" date="2011-10" db="EMBL/GenBank/DDBJ databases">
        <authorList>
            <person name="Genoscope - CEA"/>
        </authorList>
    </citation>
    <scope>NUCLEOTIDE SEQUENCE [LARGE SCALE GENOMIC DNA]</scope>
    <source>
        <strain evidence="2 3">RCC 1105</strain>
    </source>
</reference>
<keyword evidence="3" id="KW-1185">Reference proteome</keyword>
<accession>K8F785</accession>
<dbReference type="InterPro" id="IPR018971">
    <property type="entry name" value="DUF1997"/>
</dbReference>
<dbReference type="OrthoDB" id="497024at2759"/>
<feature type="compositionally biased region" description="Low complexity" evidence="1">
    <location>
        <begin position="62"/>
        <end position="73"/>
    </location>
</feature>
<proteinExistence type="predicted"/>
<dbReference type="RefSeq" id="XP_007512828.1">
    <property type="nucleotide sequence ID" value="XM_007512766.1"/>
</dbReference>
<feature type="compositionally biased region" description="Low complexity" evidence="1">
    <location>
        <begin position="33"/>
        <end position="43"/>
    </location>
</feature>
<protein>
    <submittedName>
        <fullName evidence="2">Uncharacterized protein</fullName>
    </submittedName>
</protein>
<feature type="region of interest" description="Disordered" evidence="1">
    <location>
        <begin position="98"/>
        <end position="123"/>
    </location>
</feature>